<feature type="region of interest" description="Disordered" evidence="1">
    <location>
        <begin position="49"/>
        <end position="110"/>
    </location>
</feature>
<evidence type="ECO:0000313" key="3">
    <source>
        <dbReference type="Proteomes" id="UP000076632"/>
    </source>
</evidence>
<feature type="compositionally biased region" description="Low complexity" evidence="1">
    <location>
        <begin position="10"/>
        <end position="25"/>
    </location>
</feature>
<gene>
    <name evidence="2" type="ORF">L228DRAFT_156642</name>
</gene>
<accession>A0A165G1E5</accession>
<sequence>MSSRPPPPHSQSTPPVLSSSPLTLPIHPGRAAPFPLSMAETQAAHFNPYALPATSGPAHSYARNPQPPAPVQLTELSIPPYPPRLQQQIQSSRPPLIPGSRPTPVSARYDRWPSVPLERILTDQPYASPPSGSATSQYGVTTSPTNSWTDQSTIRKAGERPLGESTPIILNRPVSLLAPELLARQPEQPFPSPDYTPRRGSVNSARGSGSVSTGLPPSLQPLPIFGSQNTSIKDP</sequence>
<evidence type="ECO:0000313" key="2">
    <source>
        <dbReference type="EMBL" id="KZF21627.1"/>
    </source>
</evidence>
<protein>
    <submittedName>
        <fullName evidence="2">Uncharacterized protein</fullName>
    </submittedName>
</protein>
<dbReference type="AlphaFoldDB" id="A0A165G1E5"/>
<feature type="region of interest" description="Disordered" evidence="1">
    <location>
        <begin position="1"/>
        <end position="36"/>
    </location>
</feature>
<name>A0A165G1E5_XYLHT</name>
<dbReference type="Proteomes" id="UP000076632">
    <property type="component" value="Unassembled WGS sequence"/>
</dbReference>
<keyword evidence="3" id="KW-1185">Reference proteome</keyword>
<reference evidence="2 3" key="1">
    <citation type="journal article" date="2016" name="Fungal Biol.">
        <title>The genome of Xylona heveae provides a window into fungal endophytism.</title>
        <authorList>
            <person name="Gazis R."/>
            <person name="Kuo A."/>
            <person name="Riley R."/>
            <person name="LaButti K."/>
            <person name="Lipzen A."/>
            <person name="Lin J."/>
            <person name="Amirebrahimi M."/>
            <person name="Hesse C.N."/>
            <person name="Spatafora J.W."/>
            <person name="Henrissat B."/>
            <person name="Hainaut M."/>
            <person name="Grigoriev I.V."/>
            <person name="Hibbett D.S."/>
        </authorList>
    </citation>
    <scope>NUCLEOTIDE SEQUENCE [LARGE SCALE GENOMIC DNA]</scope>
    <source>
        <strain evidence="2 3">TC161</strain>
    </source>
</reference>
<organism evidence="2 3">
    <name type="scientific">Xylona heveae (strain CBS 132557 / TC161)</name>
    <dbReference type="NCBI Taxonomy" id="1328760"/>
    <lineage>
        <taxon>Eukaryota</taxon>
        <taxon>Fungi</taxon>
        <taxon>Dikarya</taxon>
        <taxon>Ascomycota</taxon>
        <taxon>Pezizomycotina</taxon>
        <taxon>Xylonomycetes</taxon>
        <taxon>Xylonales</taxon>
        <taxon>Xylonaceae</taxon>
        <taxon>Xylona</taxon>
    </lineage>
</organism>
<proteinExistence type="predicted"/>
<dbReference type="RefSeq" id="XP_018187182.1">
    <property type="nucleotide sequence ID" value="XM_018329345.1"/>
</dbReference>
<dbReference type="GeneID" id="28894482"/>
<dbReference type="EMBL" id="KV407460">
    <property type="protein sequence ID" value="KZF21627.1"/>
    <property type="molecule type" value="Genomic_DNA"/>
</dbReference>
<feature type="region of interest" description="Disordered" evidence="1">
    <location>
        <begin position="122"/>
        <end position="153"/>
    </location>
</feature>
<evidence type="ECO:0000256" key="1">
    <source>
        <dbReference type="SAM" id="MobiDB-lite"/>
    </source>
</evidence>
<feature type="compositionally biased region" description="Polar residues" evidence="1">
    <location>
        <begin position="130"/>
        <end position="153"/>
    </location>
</feature>
<dbReference type="InParanoid" id="A0A165G1E5"/>
<feature type="compositionally biased region" description="Polar residues" evidence="1">
    <location>
        <begin position="201"/>
        <end position="215"/>
    </location>
</feature>
<feature type="compositionally biased region" description="Polar residues" evidence="1">
    <location>
        <begin position="226"/>
        <end position="235"/>
    </location>
</feature>
<feature type="region of interest" description="Disordered" evidence="1">
    <location>
        <begin position="180"/>
        <end position="235"/>
    </location>
</feature>